<accession>A0A809S366</accession>
<evidence type="ECO:0000256" key="3">
    <source>
        <dbReference type="ARBA" id="ARBA00022448"/>
    </source>
</evidence>
<dbReference type="GO" id="GO:0005886">
    <property type="term" value="C:plasma membrane"/>
    <property type="evidence" value="ECO:0007669"/>
    <property type="project" value="UniProtKB-SubCell"/>
</dbReference>
<dbReference type="Gene3D" id="3.40.50.300">
    <property type="entry name" value="P-loop containing nucleotide triphosphate hydrolases"/>
    <property type="match status" value="1"/>
</dbReference>
<evidence type="ECO:0000259" key="8">
    <source>
        <dbReference type="PROSITE" id="PS50893"/>
    </source>
</evidence>
<keyword evidence="4" id="KW-1003">Cell membrane</keyword>
<evidence type="ECO:0000313" key="10">
    <source>
        <dbReference type="Proteomes" id="UP000662873"/>
    </source>
</evidence>
<dbReference type="SMART" id="SM00382">
    <property type="entry name" value="AAA"/>
    <property type="match status" value="1"/>
</dbReference>
<dbReference type="InterPro" id="IPR050388">
    <property type="entry name" value="ABC_Ni/Peptide_Import"/>
</dbReference>
<keyword evidence="7" id="KW-0472">Membrane</keyword>
<dbReference type="InterPro" id="IPR013563">
    <property type="entry name" value="Oligopep_ABC_C"/>
</dbReference>
<dbReference type="PANTHER" id="PTHR43297:SF2">
    <property type="entry name" value="DIPEPTIDE TRANSPORT ATP-BINDING PROTEIN DPPD"/>
    <property type="match status" value="1"/>
</dbReference>
<dbReference type="PROSITE" id="PS00211">
    <property type="entry name" value="ABC_TRANSPORTER_1"/>
    <property type="match status" value="1"/>
</dbReference>
<dbReference type="EMBL" id="AP021858">
    <property type="protein sequence ID" value="BBO22946.1"/>
    <property type="molecule type" value="Genomic_DNA"/>
</dbReference>
<dbReference type="NCBIfam" id="TIGR01727">
    <property type="entry name" value="oligo_HPY"/>
    <property type="match status" value="1"/>
</dbReference>
<organism evidence="9 10">
    <name type="scientific">Candidatus Nitrosymbiomonas proteolyticus</name>
    <dbReference type="NCBI Taxonomy" id="2608984"/>
    <lineage>
        <taxon>Bacteria</taxon>
        <taxon>Bacillati</taxon>
        <taxon>Armatimonadota</taxon>
        <taxon>Armatimonadota incertae sedis</taxon>
        <taxon>Candidatus Nitrosymbiomonas</taxon>
    </lineage>
</organism>
<dbReference type="InterPro" id="IPR003593">
    <property type="entry name" value="AAA+_ATPase"/>
</dbReference>
<reference evidence="9" key="1">
    <citation type="journal article" name="DNA Res.">
        <title>The physiological potential of anammox bacteria as revealed by their core genome structure.</title>
        <authorList>
            <person name="Okubo T."/>
            <person name="Toyoda A."/>
            <person name="Fukuhara K."/>
            <person name="Uchiyama I."/>
            <person name="Harigaya Y."/>
            <person name="Kuroiwa M."/>
            <person name="Suzuki T."/>
            <person name="Murakami Y."/>
            <person name="Suwa Y."/>
            <person name="Takami H."/>
        </authorList>
    </citation>
    <scope>NUCLEOTIDE SEQUENCE</scope>
    <source>
        <strain evidence="9">317325-2</strain>
    </source>
</reference>
<dbReference type="PANTHER" id="PTHR43297">
    <property type="entry name" value="OLIGOPEPTIDE TRANSPORT ATP-BINDING PROTEIN APPD"/>
    <property type="match status" value="1"/>
</dbReference>
<dbReference type="GO" id="GO:0015833">
    <property type="term" value="P:peptide transport"/>
    <property type="evidence" value="ECO:0007669"/>
    <property type="project" value="InterPro"/>
</dbReference>
<evidence type="ECO:0000256" key="5">
    <source>
        <dbReference type="ARBA" id="ARBA00022741"/>
    </source>
</evidence>
<keyword evidence="3" id="KW-0813">Transport</keyword>
<gene>
    <name evidence="9" type="ORF">NPRO_05410</name>
</gene>
<dbReference type="InterPro" id="IPR017871">
    <property type="entry name" value="ABC_transporter-like_CS"/>
</dbReference>
<keyword evidence="5" id="KW-0547">Nucleotide-binding</keyword>
<proteinExistence type="inferred from homology"/>
<dbReference type="InterPro" id="IPR003439">
    <property type="entry name" value="ABC_transporter-like_ATP-bd"/>
</dbReference>
<dbReference type="KEGG" id="npy:NPRO_05410"/>
<comment type="subcellular location">
    <subcellularLocation>
        <location evidence="1">Cell membrane</location>
        <topology evidence="1">Peripheral membrane protein</topology>
    </subcellularLocation>
</comment>
<name>A0A809S366_9BACT</name>
<keyword evidence="6 9" id="KW-0067">ATP-binding</keyword>
<dbReference type="GO" id="GO:0005524">
    <property type="term" value="F:ATP binding"/>
    <property type="evidence" value="ECO:0007669"/>
    <property type="project" value="UniProtKB-KW"/>
</dbReference>
<dbReference type="FunFam" id="3.40.50.300:FF:000016">
    <property type="entry name" value="Oligopeptide ABC transporter ATP-binding component"/>
    <property type="match status" value="1"/>
</dbReference>
<evidence type="ECO:0000313" key="9">
    <source>
        <dbReference type="EMBL" id="BBO22946.1"/>
    </source>
</evidence>
<dbReference type="AlphaFoldDB" id="A0A809S366"/>
<protein>
    <submittedName>
        <fullName evidence="9">Peptide ABC transporter ATP-binding protein</fullName>
    </submittedName>
</protein>
<evidence type="ECO:0000256" key="1">
    <source>
        <dbReference type="ARBA" id="ARBA00004202"/>
    </source>
</evidence>
<sequence length="329" mass="35696">MAILEVVDLEVEIAGVRVLRGVSLELEAGHTLGVVGESGCGKSMTGMAIMNMLPASARITKGSIVLEGRELLTLPKREWLDIRGQQIALVMQDPFTSLNPMMRVGHQIAEVLMLHHNLSRSEAWKRSVEMLDKVGVPTPELSARKYPHQLSGGQRQRVVIAIAFACKPKVLIADEPTTALDVTLQAQILRLLKDLKETEGVAVMLISHDIGVIGSLASNIAVYYAGRVVERGDAESVLRSPAHPYTQALLAAMPKAGAKTLEPIGGQPPDFARLPPGCSFAPRCRFRLDRCEDSEPGLIPRNQTQRAACWLLDDAFRSNSEGTSPVSAE</sequence>
<dbReference type="CDD" id="cd03257">
    <property type="entry name" value="ABC_NikE_OppD_transporters"/>
    <property type="match status" value="1"/>
</dbReference>
<dbReference type="PROSITE" id="PS50893">
    <property type="entry name" value="ABC_TRANSPORTER_2"/>
    <property type="match status" value="1"/>
</dbReference>
<dbReference type="GO" id="GO:0016887">
    <property type="term" value="F:ATP hydrolysis activity"/>
    <property type="evidence" value="ECO:0007669"/>
    <property type="project" value="InterPro"/>
</dbReference>
<evidence type="ECO:0000256" key="6">
    <source>
        <dbReference type="ARBA" id="ARBA00022840"/>
    </source>
</evidence>
<dbReference type="Pfam" id="PF00005">
    <property type="entry name" value="ABC_tran"/>
    <property type="match status" value="1"/>
</dbReference>
<evidence type="ECO:0000256" key="4">
    <source>
        <dbReference type="ARBA" id="ARBA00022475"/>
    </source>
</evidence>
<evidence type="ECO:0000256" key="7">
    <source>
        <dbReference type="ARBA" id="ARBA00023136"/>
    </source>
</evidence>
<feature type="domain" description="ABC transporter" evidence="8">
    <location>
        <begin position="4"/>
        <end position="250"/>
    </location>
</feature>
<comment type="similarity">
    <text evidence="2">Belongs to the ABC transporter superfamily.</text>
</comment>
<evidence type="ECO:0000256" key="2">
    <source>
        <dbReference type="ARBA" id="ARBA00005417"/>
    </source>
</evidence>
<dbReference type="InterPro" id="IPR027417">
    <property type="entry name" value="P-loop_NTPase"/>
</dbReference>
<dbReference type="Pfam" id="PF08352">
    <property type="entry name" value="oligo_HPY"/>
    <property type="match status" value="1"/>
</dbReference>
<dbReference type="SUPFAM" id="SSF52540">
    <property type="entry name" value="P-loop containing nucleoside triphosphate hydrolases"/>
    <property type="match status" value="1"/>
</dbReference>
<dbReference type="Proteomes" id="UP000662873">
    <property type="component" value="Chromosome"/>
</dbReference>